<name>A0A7X9IL81_9DELT</name>
<evidence type="ECO:0000313" key="2">
    <source>
        <dbReference type="EMBL" id="NMC64495.1"/>
    </source>
</evidence>
<keyword evidence="1" id="KW-0732">Signal</keyword>
<gene>
    <name evidence="2" type="ORF">GYA55_15120</name>
</gene>
<evidence type="ECO:0000256" key="1">
    <source>
        <dbReference type="SAM" id="SignalP"/>
    </source>
</evidence>
<evidence type="ECO:0008006" key="4">
    <source>
        <dbReference type="Google" id="ProtNLM"/>
    </source>
</evidence>
<feature type="chain" id="PRO_5030542381" description="Aromatic hydrocarbon degradation protein" evidence="1">
    <location>
        <begin position="25"/>
        <end position="167"/>
    </location>
</feature>
<dbReference type="AlphaFoldDB" id="A0A7X9IL81"/>
<dbReference type="Gene3D" id="2.40.160.60">
    <property type="entry name" value="Outer membrane protein transport protein (OMPP1/FadL/TodX)"/>
    <property type="match status" value="1"/>
</dbReference>
<dbReference type="EMBL" id="JAAZON010000687">
    <property type="protein sequence ID" value="NMC64495.1"/>
    <property type="molecule type" value="Genomic_DNA"/>
</dbReference>
<feature type="non-terminal residue" evidence="2">
    <location>
        <position position="167"/>
    </location>
</feature>
<evidence type="ECO:0000313" key="3">
    <source>
        <dbReference type="Proteomes" id="UP000524246"/>
    </source>
</evidence>
<comment type="caution">
    <text evidence="2">The sequence shown here is derived from an EMBL/GenBank/DDBJ whole genome shotgun (WGS) entry which is preliminary data.</text>
</comment>
<dbReference type="Proteomes" id="UP000524246">
    <property type="component" value="Unassembled WGS sequence"/>
</dbReference>
<accession>A0A7X9IL81</accession>
<feature type="signal peptide" evidence="1">
    <location>
        <begin position="1"/>
        <end position="24"/>
    </location>
</feature>
<sequence>MKTMNSLQHGLCLAAGLAVSVGFAASMVLADGVQDFYHQMNQKRFFNQLEGARTAAMAGSSVVTSSDSSSVLGNPAGLGWMKDAEVSASYVNERISGNDVVDYGDVEATTNGGYAVGAFPIMPYKDALPKYGNIGFGWSGYKTNSDDSLDLDYNRWQLHLAYAKALG</sequence>
<protein>
    <recommendedName>
        <fullName evidence="4">Aromatic hydrocarbon degradation protein</fullName>
    </recommendedName>
</protein>
<reference evidence="2 3" key="1">
    <citation type="journal article" date="2020" name="Biotechnol. Biofuels">
        <title>New insights from the biogas microbiome by comprehensive genome-resolved metagenomics of nearly 1600 species originating from multiple anaerobic digesters.</title>
        <authorList>
            <person name="Campanaro S."/>
            <person name="Treu L."/>
            <person name="Rodriguez-R L.M."/>
            <person name="Kovalovszki A."/>
            <person name="Ziels R.M."/>
            <person name="Maus I."/>
            <person name="Zhu X."/>
            <person name="Kougias P.G."/>
            <person name="Basile A."/>
            <person name="Luo G."/>
            <person name="Schluter A."/>
            <person name="Konstantinidis K.T."/>
            <person name="Angelidaki I."/>
        </authorList>
    </citation>
    <scope>NUCLEOTIDE SEQUENCE [LARGE SCALE GENOMIC DNA]</scope>
    <source>
        <strain evidence="2">AS27yjCOA_65</strain>
    </source>
</reference>
<organism evidence="2 3">
    <name type="scientific">SAR324 cluster bacterium</name>
    <dbReference type="NCBI Taxonomy" id="2024889"/>
    <lineage>
        <taxon>Bacteria</taxon>
        <taxon>Deltaproteobacteria</taxon>
        <taxon>SAR324 cluster</taxon>
    </lineage>
</organism>
<proteinExistence type="predicted"/>